<dbReference type="EMBL" id="JAKKPZ010000106">
    <property type="protein sequence ID" value="KAI1702055.1"/>
    <property type="molecule type" value="Genomic_DNA"/>
</dbReference>
<proteinExistence type="predicted"/>
<dbReference type="Proteomes" id="UP001201812">
    <property type="component" value="Unassembled WGS sequence"/>
</dbReference>
<protein>
    <recommendedName>
        <fullName evidence="4">F-box domain-containing protein</fullName>
    </recommendedName>
</protein>
<dbReference type="AlphaFoldDB" id="A0AAD4MPT7"/>
<dbReference type="SUPFAM" id="SSF81383">
    <property type="entry name" value="F-box domain"/>
    <property type="match status" value="1"/>
</dbReference>
<keyword evidence="3" id="KW-1185">Reference proteome</keyword>
<feature type="compositionally biased region" description="Polar residues" evidence="1">
    <location>
        <begin position="1"/>
        <end position="19"/>
    </location>
</feature>
<sequence>MRRSTETQAMLETEAQTEPSGLENRSDNKTSNIATLDNGTTVEVFKYLNYRRLAKTSLVSKWFRDLIRTHRHKLARLYVGSISMTEPYHKNRGPTSIHIFGKELSAEEHNEWVIRNQYSKENPLETQIAGRQNKRKVYLLYAAADYDYKGIKPNHPTVVLFAKIGLNHENWPALHHFIRLLTDPFIYICQMELPPHNDALNLVAGAINPDCGRLQCRQLDFNLEDNMQNLISWIKDYVRCYKCAISNYRNSIHTLGPSNSNYDKKFLNFFMTGANCTSSIYLKYYDPCKLIAAFVKKFLDLKGCDENNVIETIVCHPNANVNFDVLKRDYADFVVEGNINENYEISGLTWLVFEFVNNEIGKKLRLSIRIDFAYHSIEFTLKITNL</sequence>
<accession>A0AAD4MPT7</accession>
<evidence type="ECO:0000256" key="1">
    <source>
        <dbReference type="SAM" id="MobiDB-lite"/>
    </source>
</evidence>
<reference evidence="2" key="1">
    <citation type="submission" date="2022-01" db="EMBL/GenBank/DDBJ databases">
        <title>Genome Sequence Resource for Two Populations of Ditylenchus destructor, the Migratory Endoparasitic Phytonematode.</title>
        <authorList>
            <person name="Zhang H."/>
            <person name="Lin R."/>
            <person name="Xie B."/>
        </authorList>
    </citation>
    <scope>NUCLEOTIDE SEQUENCE</scope>
    <source>
        <strain evidence="2">BazhouSP</strain>
    </source>
</reference>
<evidence type="ECO:0000313" key="3">
    <source>
        <dbReference type="Proteomes" id="UP001201812"/>
    </source>
</evidence>
<comment type="caution">
    <text evidence="2">The sequence shown here is derived from an EMBL/GenBank/DDBJ whole genome shotgun (WGS) entry which is preliminary data.</text>
</comment>
<gene>
    <name evidence="2" type="ORF">DdX_15740</name>
</gene>
<dbReference type="InterPro" id="IPR036047">
    <property type="entry name" value="F-box-like_dom_sf"/>
</dbReference>
<evidence type="ECO:0008006" key="4">
    <source>
        <dbReference type="Google" id="ProtNLM"/>
    </source>
</evidence>
<feature type="region of interest" description="Disordered" evidence="1">
    <location>
        <begin position="1"/>
        <end position="34"/>
    </location>
</feature>
<organism evidence="2 3">
    <name type="scientific">Ditylenchus destructor</name>
    <dbReference type="NCBI Taxonomy" id="166010"/>
    <lineage>
        <taxon>Eukaryota</taxon>
        <taxon>Metazoa</taxon>
        <taxon>Ecdysozoa</taxon>
        <taxon>Nematoda</taxon>
        <taxon>Chromadorea</taxon>
        <taxon>Rhabditida</taxon>
        <taxon>Tylenchina</taxon>
        <taxon>Tylenchomorpha</taxon>
        <taxon>Sphaerularioidea</taxon>
        <taxon>Anguinidae</taxon>
        <taxon>Anguininae</taxon>
        <taxon>Ditylenchus</taxon>
    </lineage>
</organism>
<name>A0AAD4MPT7_9BILA</name>
<evidence type="ECO:0000313" key="2">
    <source>
        <dbReference type="EMBL" id="KAI1702055.1"/>
    </source>
</evidence>